<dbReference type="Pfam" id="PF13377">
    <property type="entry name" value="Peripla_BP_3"/>
    <property type="match status" value="1"/>
</dbReference>
<evidence type="ECO:0000313" key="5">
    <source>
        <dbReference type="EMBL" id="GAG07930.1"/>
    </source>
</evidence>
<dbReference type="GO" id="GO:0003700">
    <property type="term" value="F:DNA-binding transcription factor activity"/>
    <property type="evidence" value="ECO:0007669"/>
    <property type="project" value="TreeGrafter"/>
</dbReference>
<evidence type="ECO:0000259" key="4">
    <source>
        <dbReference type="Pfam" id="PF13377"/>
    </source>
</evidence>
<keyword evidence="3" id="KW-0804">Transcription</keyword>
<dbReference type="AlphaFoldDB" id="X0UQG0"/>
<proteinExistence type="predicted"/>
<dbReference type="InterPro" id="IPR046335">
    <property type="entry name" value="LacI/GalR-like_sensor"/>
</dbReference>
<evidence type="ECO:0000256" key="1">
    <source>
        <dbReference type="ARBA" id="ARBA00023015"/>
    </source>
</evidence>
<sequence length="136" mass="15283">RLCGYYEAHRAHGLEVDPALVRMADEIDLTEPFCRDLIREARPDAIIGKMDRYAALIGRHLMAMNVVIGKEIKLAGFDDDPIAELLPVPLTTIRLPVQSFARTAFQAIRRRVLEPETDVTQIIIDTELVVRGSTCL</sequence>
<keyword evidence="1" id="KW-0805">Transcription regulation</keyword>
<dbReference type="SUPFAM" id="SSF53822">
    <property type="entry name" value="Periplasmic binding protein-like I"/>
    <property type="match status" value="1"/>
</dbReference>
<evidence type="ECO:0000256" key="3">
    <source>
        <dbReference type="ARBA" id="ARBA00023163"/>
    </source>
</evidence>
<dbReference type="EMBL" id="BARS01029735">
    <property type="protein sequence ID" value="GAG07930.1"/>
    <property type="molecule type" value="Genomic_DNA"/>
</dbReference>
<organism evidence="5">
    <name type="scientific">marine sediment metagenome</name>
    <dbReference type="NCBI Taxonomy" id="412755"/>
    <lineage>
        <taxon>unclassified sequences</taxon>
        <taxon>metagenomes</taxon>
        <taxon>ecological metagenomes</taxon>
    </lineage>
</organism>
<dbReference type="GO" id="GO:0000976">
    <property type="term" value="F:transcription cis-regulatory region binding"/>
    <property type="evidence" value="ECO:0007669"/>
    <property type="project" value="TreeGrafter"/>
</dbReference>
<dbReference type="Gene3D" id="3.40.50.2300">
    <property type="match status" value="1"/>
</dbReference>
<accession>X0UQG0</accession>
<dbReference type="PANTHER" id="PTHR30146:SF109">
    <property type="entry name" value="HTH-TYPE TRANSCRIPTIONAL REGULATOR GALS"/>
    <property type="match status" value="1"/>
</dbReference>
<feature type="domain" description="Transcriptional regulator LacI/GalR-like sensor" evidence="4">
    <location>
        <begin position="4"/>
        <end position="134"/>
    </location>
</feature>
<evidence type="ECO:0000256" key="2">
    <source>
        <dbReference type="ARBA" id="ARBA00023125"/>
    </source>
</evidence>
<reference evidence="5" key="1">
    <citation type="journal article" date="2014" name="Front. Microbiol.">
        <title>High frequency of phylogenetically diverse reductive dehalogenase-homologous genes in deep subseafloor sedimentary metagenomes.</title>
        <authorList>
            <person name="Kawai M."/>
            <person name="Futagami T."/>
            <person name="Toyoda A."/>
            <person name="Takaki Y."/>
            <person name="Nishi S."/>
            <person name="Hori S."/>
            <person name="Arai W."/>
            <person name="Tsubouchi T."/>
            <person name="Morono Y."/>
            <person name="Uchiyama I."/>
            <person name="Ito T."/>
            <person name="Fujiyama A."/>
            <person name="Inagaki F."/>
            <person name="Takami H."/>
        </authorList>
    </citation>
    <scope>NUCLEOTIDE SEQUENCE</scope>
    <source>
        <strain evidence="5">Expedition CK06-06</strain>
    </source>
</reference>
<gene>
    <name evidence="5" type="ORF">S01H1_46435</name>
</gene>
<protein>
    <recommendedName>
        <fullName evidence="4">Transcriptional regulator LacI/GalR-like sensor domain-containing protein</fullName>
    </recommendedName>
</protein>
<dbReference type="PANTHER" id="PTHR30146">
    <property type="entry name" value="LACI-RELATED TRANSCRIPTIONAL REPRESSOR"/>
    <property type="match status" value="1"/>
</dbReference>
<name>X0UQG0_9ZZZZ</name>
<dbReference type="InterPro" id="IPR028082">
    <property type="entry name" value="Peripla_BP_I"/>
</dbReference>
<feature type="non-terminal residue" evidence="5">
    <location>
        <position position="1"/>
    </location>
</feature>
<keyword evidence="2" id="KW-0238">DNA-binding</keyword>
<comment type="caution">
    <text evidence="5">The sequence shown here is derived from an EMBL/GenBank/DDBJ whole genome shotgun (WGS) entry which is preliminary data.</text>
</comment>